<evidence type="ECO:0000313" key="3">
    <source>
        <dbReference type="EMBL" id="UWQ58286.1"/>
    </source>
</evidence>
<dbReference type="RefSeq" id="WP_260002339.1">
    <property type="nucleotide sequence ID" value="NZ_CP081078.1"/>
</dbReference>
<keyword evidence="1" id="KW-0472">Membrane</keyword>
<accession>A0ABY5WVV2</accession>
<evidence type="ECO:0000313" key="4">
    <source>
        <dbReference type="Proteomes" id="UP001058184"/>
    </source>
</evidence>
<gene>
    <name evidence="3" type="ORF">K3722_17655</name>
</gene>
<sequence>MKSLFTAVSTAFFVSCMTLSAALARPGNGNGNGWGNGNGNGGNGNGNAWGVPEIDASAGLLALAAVGAALVLAWEVNRRRA</sequence>
<keyword evidence="2" id="KW-0732">Signal</keyword>
<feature type="chain" id="PRO_5047469551" evidence="2">
    <location>
        <begin position="25"/>
        <end position="81"/>
    </location>
</feature>
<keyword evidence="1" id="KW-1133">Transmembrane helix</keyword>
<keyword evidence="4" id="KW-1185">Reference proteome</keyword>
<proteinExistence type="predicted"/>
<organism evidence="3 4">
    <name type="scientific">Leisingera caerulea</name>
    <name type="common">Phaeobacter caeruleus</name>
    <dbReference type="NCBI Taxonomy" id="506591"/>
    <lineage>
        <taxon>Bacteria</taxon>
        <taxon>Pseudomonadati</taxon>
        <taxon>Pseudomonadota</taxon>
        <taxon>Alphaproteobacteria</taxon>
        <taxon>Rhodobacterales</taxon>
        <taxon>Roseobacteraceae</taxon>
        <taxon>Leisingera</taxon>
    </lineage>
</organism>
<keyword evidence="1" id="KW-0812">Transmembrane</keyword>
<feature type="signal peptide" evidence="2">
    <location>
        <begin position="1"/>
        <end position="24"/>
    </location>
</feature>
<dbReference type="EMBL" id="CP081078">
    <property type="protein sequence ID" value="UWQ58286.1"/>
    <property type="molecule type" value="Genomic_DNA"/>
</dbReference>
<dbReference type="NCBIfam" id="TIGR04161">
    <property type="entry name" value="VPEID-CTERM"/>
    <property type="match status" value="1"/>
</dbReference>
<dbReference type="InterPro" id="IPR026422">
    <property type="entry name" value="VPEID-CTERM"/>
</dbReference>
<protein>
    <submittedName>
        <fullName evidence="3">VPEID-CTERM sorting domain-containing protein</fullName>
    </submittedName>
</protein>
<dbReference type="Proteomes" id="UP001058184">
    <property type="component" value="Chromosome"/>
</dbReference>
<name>A0ABY5WVV2_LEICA</name>
<dbReference type="PROSITE" id="PS51257">
    <property type="entry name" value="PROKAR_LIPOPROTEIN"/>
    <property type="match status" value="1"/>
</dbReference>
<evidence type="ECO:0000256" key="1">
    <source>
        <dbReference type="SAM" id="Phobius"/>
    </source>
</evidence>
<reference evidence="3" key="1">
    <citation type="submission" date="2021-08" db="EMBL/GenBank/DDBJ databases">
        <authorList>
            <person name="Nwanade C."/>
            <person name="Wang M."/>
            <person name="Masoudi A."/>
            <person name="Yu Z."/>
            <person name="Liu J."/>
        </authorList>
    </citation>
    <scope>NUCLEOTIDE SEQUENCE</scope>
    <source>
        <strain evidence="3">S141</strain>
    </source>
</reference>
<feature type="transmembrane region" description="Helical" evidence="1">
    <location>
        <begin position="56"/>
        <end position="76"/>
    </location>
</feature>
<evidence type="ECO:0000256" key="2">
    <source>
        <dbReference type="SAM" id="SignalP"/>
    </source>
</evidence>